<evidence type="ECO:0000256" key="1">
    <source>
        <dbReference type="SAM" id="Coils"/>
    </source>
</evidence>
<dbReference type="InterPro" id="IPR007111">
    <property type="entry name" value="NACHT_NTPase"/>
</dbReference>
<dbReference type="PANTHER" id="PTHR35205">
    <property type="entry name" value="NB-ARC AND TPR DOMAIN PROTEIN"/>
    <property type="match status" value="1"/>
</dbReference>
<accession>A0A9X0A4M9</accession>
<protein>
    <recommendedName>
        <fullName evidence="6">NB-ARC domain-containing protein</fullName>
    </recommendedName>
</protein>
<keyword evidence="5" id="KW-1185">Reference proteome</keyword>
<evidence type="ECO:0000259" key="3">
    <source>
        <dbReference type="Pfam" id="PF25000"/>
    </source>
</evidence>
<dbReference type="PANTHER" id="PTHR35205:SF1">
    <property type="entry name" value="ZU5 DOMAIN-CONTAINING PROTEIN"/>
    <property type="match status" value="1"/>
</dbReference>
<keyword evidence="1" id="KW-0175">Coiled coil</keyword>
<dbReference type="InterPro" id="IPR027417">
    <property type="entry name" value="P-loop_NTPase"/>
</dbReference>
<reference evidence="4" key="1">
    <citation type="submission" date="2023-01" db="EMBL/GenBank/DDBJ databases">
        <title>Genome assembly of the deep-sea coral Lophelia pertusa.</title>
        <authorList>
            <person name="Herrera S."/>
            <person name="Cordes E."/>
        </authorList>
    </citation>
    <scope>NUCLEOTIDE SEQUENCE</scope>
    <source>
        <strain evidence="4">USNM1676648</strain>
        <tissue evidence="4">Polyp</tissue>
    </source>
</reference>
<evidence type="ECO:0000313" key="4">
    <source>
        <dbReference type="EMBL" id="KAJ7392993.1"/>
    </source>
</evidence>
<dbReference type="InterPro" id="IPR056681">
    <property type="entry name" value="DUF7779"/>
</dbReference>
<dbReference type="OrthoDB" id="5970029at2759"/>
<dbReference type="PRINTS" id="PR00364">
    <property type="entry name" value="DISEASERSIST"/>
</dbReference>
<proteinExistence type="predicted"/>
<evidence type="ECO:0000259" key="2">
    <source>
        <dbReference type="Pfam" id="PF05729"/>
    </source>
</evidence>
<dbReference type="EMBL" id="MU825399">
    <property type="protein sequence ID" value="KAJ7392993.1"/>
    <property type="molecule type" value="Genomic_DNA"/>
</dbReference>
<evidence type="ECO:0000313" key="5">
    <source>
        <dbReference type="Proteomes" id="UP001163046"/>
    </source>
</evidence>
<name>A0A9X0A4M9_9CNID</name>
<dbReference type="AlphaFoldDB" id="A0A9X0A4M9"/>
<organism evidence="4 5">
    <name type="scientific">Desmophyllum pertusum</name>
    <dbReference type="NCBI Taxonomy" id="174260"/>
    <lineage>
        <taxon>Eukaryota</taxon>
        <taxon>Metazoa</taxon>
        <taxon>Cnidaria</taxon>
        <taxon>Anthozoa</taxon>
        <taxon>Hexacorallia</taxon>
        <taxon>Scleractinia</taxon>
        <taxon>Caryophylliina</taxon>
        <taxon>Caryophylliidae</taxon>
        <taxon>Desmophyllum</taxon>
    </lineage>
</organism>
<feature type="domain" description="DUF7779" evidence="3">
    <location>
        <begin position="516"/>
        <end position="600"/>
    </location>
</feature>
<gene>
    <name evidence="4" type="ORF">OS493_008239</name>
</gene>
<dbReference type="Pfam" id="PF05729">
    <property type="entry name" value="NACHT"/>
    <property type="match status" value="1"/>
</dbReference>
<evidence type="ECO:0008006" key="6">
    <source>
        <dbReference type="Google" id="ProtNLM"/>
    </source>
</evidence>
<dbReference type="Gene3D" id="3.40.50.300">
    <property type="entry name" value="P-loop containing nucleotide triphosphate hydrolases"/>
    <property type="match status" value="1"/>
</dbReference>
<feature type="coiled-coil region" evidence="1">
    <location>
        <begin position="826"/>
        <end position="874"/>
    </location>
</feature>
<sequence>MRLNYGSINNNTTALHPRNYDYCVKDEVSLAKLFMKPFMAHFNAFDSSFDASAALAVLCSAPWAPFTSAKASAEDVRSEVRNKWAHCDFAEWTQAHYDHCFDLMEALVTNLGLAPADEARVLDEHQLWRKQGLELCLGKPLDDTLLHFIHNEVQTLSESLDRHGETVDEKIKKICSDTLDLFKCEFDRAIAALQAVQEKQSVLEKEQMGLFRRQEQVETDLDVLKTKKDDASPSDDFKSIVFDAPDQNKWFTGRKNEIEILEKCLPFESGKELKMSAICGLGGCGKTTLAVHFAWKRKPEYEGGVFWISMEDDKKFENSMNDLALRLGMISESFDLTLSRVVTYISQQTKPWLMVLDNADQLKFSDKMRNVLSGRWKRQATGGHLLLTTRRDPKEISECIDLEPSCCVEVFSFSEEEAKRFLVSRSGVEDATGQEEILNVLVRKLHCLPLALEQAGAHIKALQCTISTYLKEYNSQRLELLSQHPATPSWEHESQSRQDVQTTWLINIEYVRNSKHGEEAFNFMQAVAFLDPDKILVELINSELLSDDDGSRQSSNIPFMRSYAVEMLTKFSLFQRKTSRCLGLHRLVQQFVRDRMTSEEKMTSWYLAFRLVARAFDDSHSAVQICEDTALSVINPTGQVLATAKAGLLEQAASMVDPSFFHLWSTSRKNVNELRRWYAIFPLLSCKFNLDVIDFELVIIKLKCLQLELLGALKSNASNLTAMKSLFEKHRAEHEKLRAEHEKLRAEHEKHRAEYEKHRAEHEKHCAEHETHRAEDEKHCAEYEKHCAEHETHRAEYEKHCAEYEKHCAERETHRAEDEKQQEKYLAEQEKYLAEQEKYLAELEKHSAENEKYIAEQEKHRAELVKHLAELEKHNDSTANQIGADLQ</sequence>
<comment type="caution">
    <text evidence="4">The sequence shown here is derived from an EMBL/GenBank/DDBJ whole genome shotgun (WGS) entry which is preliminary data.</text>
</comment>
<feature type="coiled-coil region" evidence="1">
    <location>
        <begin position="720"/>
        <end position="777"/>
    </location>
</feature>
<dbReference type="Proteomes" id="UP001163046">
    <property type="component" value="Unassembled WGS sequence"/>
</dbReference>
<dbReference type="GO" id="GO:0043531">
    <property type="term" value="F:ADP binding"/>
    <property type="evidence" value="ECO:0007669"/>
    <property type="project" value="InterPro"/>
</dbReference>
<dbReference type="SUPFAM" id="SSF52540">
    <property type="entry name" value="P-loop containing nucleoside triphosphate hydrolases"/>
    <property type="match status" value="1"/>
</dbReference>
<feature type="domain" description="NACHT" evidence="2">
    <location>
        <begin position="276"/>
        <end position="422"/>
    </location>
</feature>
<dbReference type="Pfam" id="PF25000">
    <property type="entry name" value="DUF7779"/>
    <property type="match status" value="1"/>
</dbReference>